<feature type="region of interest" description="Disordered" evidence="1">
    <location>
        <begin position="364"/>
        <end position="384"/>
    </location>
</feature>
<feature type="region of interest" description="Disordered" evidence="1">
    <location>
        <begin position="150"/>
        <end position="199"/>
    </location>
</feature>
<feature type="compositionally biased region" description="Polar residues" evidence="1">
    <location>
        <begin position="539"/>
        <end position="550"/>
    </location>
</feature>
<dbReference type="EMBL" id="GL379820">
    <property type="protein sequence ID" value="EGT47532.1"/>
    <property type="molecule type" value="Genomic_DNA"/>
</dbReference>
<evidence type="ECO:0000256" key="1">
    <source>
        <dbReference type="SAM" id="MobiDB-lite"/>
    </source>
</evidence>
<dbReference type="InParanoid" id="G0MYE6"/>
<protein>
    <submittedName>
        <fullName evidence="2">Uncharacterized protein</fullName>
    </submittedName>
</protein>
<evidence type="ECO:0000313" key="3">
    <source>
        <dbReference type="Proteomes" id="UP000008068"/>
    </source>
</evidence>
<evidence type="ECO:0000313" key="2">
    <source>
        <dbReference type="EMBL" id="EGT47532.1"/>
    </source>
</evidence>
<gene>
    <name evidence="2" type="ORF">CAEBREN_25784</name>
</gene>
<keyword evidence="3" id="KW-1185">Reference proteome</keyword>
<proteinExistence type="predicted"/>
<accession>G0MYE6</accession>
<reference evidence="3" key="1">
    <citation type="submission" date="2011-07" db="EMBL/GenBank/DDBJ databases">
        <authorList>
            <consortium name="Caenorhabditis brenneri Sequencing and Analysis Consortium"/>
            <person name="Wilson R.K."/>
        </authorList>
    </citation>
    <scope>NUCLEOTIDE SEQUENCE [LARGE SCALE GENOMIC DNA]</scope>
    <source>
        <strain evidence="3">PB2801</strain>
    </source>
</reference>
<feature type="region of interest" description="Disordered" evidence="1">
    <location>
        <begin position="538"/>
        <end position="563"/>
    </location>
</feature>
<sequence>MEKNRHMIIVAFKRKREWIVDKSSPEQYEATLIRGFPDSTRHKLNNLFPILPSLLIGKNIVQISHPSFVVKNCDVTVPIKYIRFWGLRSTRIIWHDLNVGNQPVNGPPASGPGTIQLLDIRNRVIEDLSEENQKLLESVAQLGESVPGNVATPASLKRYRDVNGASQQKKNTSRRSSASSSSDQMLASDRTDSASLFGQRNVTAENQLMDDVFDRSSGFIPWAPPNQNDANQGSTRNMRVPRTFFHEILEETAGCDNFFISESDYTLPDSEVGSVNRNFSQVVSGQSEYHQFPGQGTSGGFQNQIYTPVRANPLGILAPDFGTMNQQFDSPLANLYSMTGSNTGPPETETTSGNQMADYSLKQMSNSNRKRKASDSEPTWKTAANTKDPPFFGAAVPRNIKVYFEAKKMPELLLVSNYGLPIQQHRRSYDADDGEEDALVLPPDGLLHVKQYLLNAKTGYGRIMRGNRITFSKIDTEFLSNVSFRNGICRMKAKWTGFIIHQGPKIKVGQKFLKAPLEFKGPVKLRGDLVMTTEEYVEESQQNAPSTSTRRVARGVHKGLSNH</sequence>
<name>G0MYE6_CAEBE</name>
<dbReference type="Proteomes" id="UP000008068">
    <property type="component" value="Unassembled WGS sequence"/>
</dbReference>
<dbReference type="AlphaFoldDB" id="G0MYE6"/>
<dbReference type="HOGENOM" id="CLU_484164_0_0_1"/>
<organism evidence="3">
    <name type="scientific">Caenorhabditis brenneri</name>
    <name type="common">Nematode worm</name>
    <dbReference type="NCBI Taxonomy" id="135651"/>
    <lineage>
        <taxon>Eukaryota</taxon>
        <taxon>Metazoa</taxon>
        <taxon>Ecdysozoa</taxon>
        <taxon>Nematoda</taxon>
        <taxon>Chromadorea</taxon>
        <taxon>Rhabditida</taxon>
        <taxon>Rhabditina</taxon>
        <taxon>Rhabditomorpha</taxon>
        <taxon>Rhabditoidea</taxon>
        <taxon>Rhabditidae</taxon>
        <taxon>Peloderinae</taxon>
        <taxon>Caenorhabditis</taxon>
    </lineage>
</organism>